<accession>J0D9R2</accession>
<reference evidence="2" key="1">
    <citation type="journal article" date="2012" name="Science">
        <title>The Paleozoic origin of enzymatic lignin decomposition reconstructed from 31 fungal genomes.</title>
        <authorList>
            <person name="Floudas D."/>
            <person name="Binder M."/>
            <person name="Riley R."/>
            <person name="Barry K."/>
            <person name="Blanchette R.A."/>
            <person name="Henrissat B."/>
            <person name="Martinez A.T."/>
            <person name="Otillar R."/>
            <person name="Spatafora J.W."/>
            <person name="Yadav J.S."/>
            <person name="Aerts A."/>
            <person name="Benoit I."/>
            <person name="Boyd A."/>
            <person name="Carlson A."/>
            <person name="Copeland A."/>
            <person name="Coutinho P.M."/>
            <person name="de Vries R.P."/>
            <person name="Ferreira P."/>
            <person name="Findley K."/>
            <person name="Foster B."/>
            <person name="Gaskell J."/>
            <person name="Glotzer D."/>
            <person name="Gorecki P."/>
            <person name="Heitman J."/>
            <person name="Hesse C."/>
            <person name="Hori C."/>
            <person name="Igarashi K."/>
            <person name="Jurgens J.A."/>
            <person name="Kallen N."/>
            <person name="Kersten P."/>
            <person name="Kohler A."/>
            <person name="Kuees U."/>
            <person name="Kumar T.K.A."/>
            <person name="Kuo A."/>
            <person name="LaButti K."/>
            <person name="Larrondo L.F."/>
            <person name="Lindquist E."/>
            <person name="Ling A."/>
            <person name="Lombard V."/>
            <person name="Lucas S."/>
            <person name="Lundell T."/>
            <person name="Martin R."/>
            <person name="McLaughlin D.J."/>
            <person name="Morgenstern I."/>
            <person name="Morin E."/>
            <person name="Murat C."/>
            <person name="Nagy L.G."/>
            <person name="Nolan M."/>
            <person name="Ohm R.A."/>
            <person name="Patyshakuliyeva A."/>
            <person name="Rokas A."/>
            <person name="Ruiz-Duenas F.J."/>
            <person name="Sabat G."/>
            <person name="Salamov A."/>
            <person name="Samejima M."/>
            <person name="Schmutz J."/>
            <person name="Slot J.C."/>
            <person name="St John F."/>
            <person name="Stenlid J."/>
            <person name="Sun H."/>
            <person name="Sun S."/>
            <person name="Syed K."/>
            <person name="Tsang A."/>
            <person name="Wiebenga A."/>
            <person name="Young D."/>
            <person name="Pisabarro A."/>
            <person name="Eastwood D.C."/>
            <person name="Martin F."/>
            <person name="Cullen D."/>
            <person name="Grigoriev I.V."/>
            <person name="Hibbett D.S."/>
        </authorList>
    </citation>
    <scope>NUCLEOTIDE SEQUENCE [LARGE SCALE GENOMIC DNA]</scope>
    <source>
        <strain evidence="2">TFB10046</strain>
    </source>
</reference>
<dbReference type="InterPro" id="IPR036047">
    <property type="entry name" value="F-box-like_dom_sf"/>
</dbReference>
<dbReference type="Gene3D" id="3.80.10.10">
    <property type="entry name" value="Ribonuclease Inhibitor"/>
    <property type="match status" value="1"/>
</dbReference>
<dbReference type="InParanoid" id="J0D9R2"/>
<dbReference type="OrthoDB" id="2269034at2759"/>
<dbReference type="InterPro" id="IPR032675">
    <property type="entry name" value="LRR_dom_sf"/>
</dbReference>
<evidence type="ECO:0000313" key="1">
    <source>
        <dbReference type="EMBL" id="EJD36541.1"/>
    </source>
</evidence>
<dbReference type="KEGG" id="adl:AURDEDRAFT_174410"/>
<name>J0D9R2_AURST</name>
<keyword evidence="2" id="KW-1185">Reference proteome</keyword>
<evidence type="ECO:0000313" key="2">
    <source>
        <dbReference type="Proteomes" id="UP000006514"/>
    </source>
</evidence>
<proteinExistence type="predicted"/>
<dbReference type="AlphaFoldDB" id="J0D9R2"/>
<dbReference type="Proteomes" id="UP000006514">
    <property type="component" value="Unassembled WGS sequence"/>
</dbReference>
<gene>
    <name evidence="1" type="ORF">AURDEDRAFT_174410</name>
</gene>
<dbReference type="EMBL" id="JH687859">
    <property type="protein sequence ID" value="EJD36541.1"/>
    <property type="molecule type" value="Genomic_DNA"/>
</dbReference>
<dbReference type="SUPFAM" id="SSF81383">
    <property type="entry name" value="F-box domain"/>
    <property type="match status" value="1"/>
</dbReference>
<organism evidence="1 2">
    <name type="scientific">Auricularia subglabra (strain TFB-10046 / SS5)</name>
    <name type="common">White-rot fungus</name>
    <name type="synonym">Auricularia delicata (strain TFB10046)</name>
    <dbReference type="NCBI Taxonomy" id="717982"/>
    <lineage>
        <taxon>Eukaryota</taxon>
        <taxon>Fungi</taxon>
        <taxon>Dikarya</taxon>
        <taxon>Basidiomycota</taxon>
        <taxon>Agaricomycotina</taxon>
        <taxon>Agaricomycetes</taxon>
        <taxon>Auriculariales</taxon>
        <taxon>Auriculariaceae</taxon>
        <taxon>Auricularia</taxon>
    </lineage>
</organism>
<sequence length="474" mass="51776">MIGSPASTERAVGPVETSLATICRDPFDSLFPELLASIFGQLDFQGRLYASHVSPAWRTVALSARSLWNEFELSGDRSFKDSNAEALSALLARSDPLPFHLSCDNQLPDAVAELTIRNMHRMETVELVGITPANLIQLLGQDAPLLKRFSYFGSAPPDAPPAISERWACPYAPQLQEIQLSCVCRFPSGCVFDALRSFTAAMPQQRVGEPLSTMLPNLKNLTLHDLTQEVLATLFPLPSSIEFVALWTHGLDALDYSGLIEACEAPALRTLRVGGARRVSPAVRPFFRVTNGHWTLLISSGGSAVLRTPARDALYQVSCARTSVSLVNEPAIIDHLDTLCELTLPLPTLMGLICADAWDRRLPALVDITTVCSEPREFAAARGVEYKAVDAPVLESITLRWDTGDNDTGAHSILSLIRAFSAPRLEGIIIQTFSPAMFLDTDLSMFNDVAERLIVHDLRAGEWVEIPLRGSLGD</sequence>
<protein>
    <submittedName>
        <fullName evidence="1">Uncharacterized protein</fullName>
    </submittedName>
</protein>